<organism evidence="2 3">
    <name type="scientific">Autumnicola musiva</name>
    <dbReference type="NCBI Taxonomy" id="3075589"/>
    <lineage>
        <taxon>Bacteria</taxon>
        <taxon>Pseudomonadati</taxon>
        <taxon>Bacteroidota</taxon>
        <taxon>Flavobacteriia</taxon>
        <taxon>Flavobacteriales</taxon>
        <taxon>Flavobacteriaceae</taxon>
        <taxon>Autumnicola</taxon>
    </lineage>
</organism>
<accession>A0ABU3D5B1</accession>
<evidence type="ECO:0000313" key="2">
    <source>
        <dbReference type="EMBL" id="MDT0676564.1"/>
    </source>
</evidence>
<dbReference type="InterPro" id="IPR029052">
    <property type="entry name" value="Metallo-depent_PP-like"/>
</dbReference>
<sequence length="1195" mass="138557">MLKAEFFTKSVFFSIILCLIVVSTQAQTDTTIKEKEISHSFYFTANTGLENSKSQVIFNQIVAASQEDENASLLVLGNITEEGYPKNKDERATVEQKLNDDLLQPLKNFNGQVIFNPGTNEWREGGGQENLDDMESFLQDNAEVEFWPNDGCPLEKEEINDDVVLLMVDSQWFLENWDKHPYINNKCEIKSREQFFAAFKDDIKDSHGKTIIVAVHHPVMSNSRIGFLDKIGGLSPQSYNNEQQRFLRGRLKTLARQYNDVIFVSGNDRNLQYLLDDETPQIISGAAAGTNPAVARDEKNFISEKNGYAKLTVYDDQSSMVEFFEVTQDGPQLLFSKDIKREWTRMDKVSYNEKSDFGRTKTSSIYTSEETDKGGIYTWLWGERYRDVYSTNIEAPVLFLDTLPGNLKPFKEGGGMQSRSLRFIDDNEHEYTLRALRKSALRWLQSTTIKDQYIINVVDSTVAQRYAMDLFTTAHPYARYSLGHISDVLDISTAHPEIYYVPKQKALGTHNDEYGDELYMFQAHVGDENKEFEKFGSPDDILSTTDLFIELRENPDAYVDETTYIRARLLDMLIGDWDRHYDQWRWGEYEQENGKKMYKPIPRDRDFAFPKYDGPLVSLIKTVLPLVRKMESYDENVDNVKWFNLAGYPLDNKLIRNSRWEDWEEQVNFIQDNLTNAEVEEAFENLPEAARDTTIEDIKSSLKARRENLQDIARRYYSYLNEFEILPGTDEDDEFLISRKDNGETEISISTEGSEYFRHSYFAEETDDIWIYGLDGNDTFRIEGKGDDLIKLKILGGEENDIYDFENTKRAKLYDYKSRKNTIKNPRSRKWLVDSYDINNYDSEKRKYSNNRILPNAGYNGDEGVKIGLVDIFTTYGLANNPFKARHRFGVDYYFATSGFSFDYAGEFAHIFYNWNFRIEGRYTSPNFTMNYFGAGNETEYDRSEVERDFNRTRIQQREIAPSLVWRGNSGGSFYFKTMVQSMEVSHDDHRYIGQIFSEENDVFDEQFYAGAEVNYKYLNQDNPAYPMRGMRIGLTSGYKSNIDDHNNRFGYLRPSFSIDYPLHPSGIAVLATKVAGDIIFGDNYEYYHAARIGGNESLRAYRNERFYGKSAFYQSTDLRVGLSRFRTNFVPIQMGVSAGFDYGRVWTEFEDSNRWHSNYGGSLWVTAFYALTGNLGFYHGEDGNRVTFTVGFKF</sequence>
<dbReference type="RefSeq" id="WP_311502903.1">
    <property type="nucleotide sequence ID" value="NZ_JAVRHK010000004.1"/>
</dbReference>
<evidence type="ECO:0000313" key="3">
    <source>
        <dbReference type="Proteomes" id="UP001262582"/>
    </source>
</evidence>
<feature type="chain" id="PRO_5045685763" evidence="1">
    <location>
        <begin position="29"/>
        <end position="1195"/>
    </location>
</feature>
<comment type="caution">
    <text evidence="2">The sequence shown here is derived from an EMBL/GenBank/DDBJ whole genome shotgun (WGS) entry which is preliminary data.</text>
</comment>
<keyword evidence="1" id="KW-0732">Signal</keyword>
<reference evidence="2 3" key="1">
    <citation type="submission" date="2023-09" db="EMBL/GenBank/DDBJ databases">
        <authorList>
            <person name="Rey-Velasco X."/>
        </authorList>
    </citation>
    <scope>NUCLEOTIDE SEQUENCE [LARGE SCALE GENOMIC DNA]</scope>
    <source>
        <strain evidence="2 3">F117</strain>
    </source>
</reference>
<name>A0ABU3D5B1_9FLAO</name>
<protein>
    <submittedName>
        <fullName evidence="2">Metallophosphatase</fullName>
    </submittedName>
</protein>
<keyword evidence="3" id="KW-1185">Reference proteome</keyword>
<gene>
    <name evidence="2" type="ORF">RM539_08220</name>
</gene>
<proteinExistence type="predicted"/>
<dbReference type="SUPFAM" id="SSF56300">
    <property type="entry name" value="Metallo-dependent phosphatases"/>
    <property type="match status" value="1"/>
</dbReference>
<dbReference type="Gene3D" id="3.60.21.10">
    <property type="match status" value="1"/>
</dbReference>
<dbReference type="Proteomes" id="UP001262582">
    <property type="component" value="Unassembled WGS sequence"/>
</dbReference>
<dbReference type="EMBL" id="JAVRHK010000004">
    <property type="protein sequence ID" value="MDT0676564.1"/>
    <property type="molecule type" value="Genomic_DNA"/>
</dbReference>
<evidence type="ECO:0000256" key="1">
    <source>
        <dbReference type="SAM" id="SignalP"/>
    </source>
</evidence>
<feature type="signal peptide" evidence="1">
    <location>
        <begin position="1"/>
        <end position="28"/>
    </location>
</feature>